<reference evidence="1 2" key="1">
    <citation type="submission" date="2016-02" db="EMBL/GenBank/DDBJ databases">
        <title>Genome analysis of coral dinoflagellate symbionts highlights evolutionary adaptations to a symbiotic lifestyle.</title>
        <authorList>
            <person name="Aranda M."/>
            <person name="Li Y."/>
            <person name="Liew Y.J."/>
            <person name="Baumgarten S."/>
            <person name="Simakov O."/>
            <person name="Wilson M."/>
            <person name="Piel J."/>
            <person name="Ashoor H."/>
            <person name="Bougouffa S."/>
            <person name="Bajic V.B."/>
            <person name="Ryu T."/>
            <person name="Ravasi T."/>
            <person name="Bayer T."/>
            <person name="Micklem G."/>
            <person name="Kim H."/>
            <person name="Bhak J."/>
            <person name="Lajeunesse T.C."/>
            <person name="Voolstra C.R."/>
        </authorList>
    </citation>
    <scope>NUCLEOTIDE SEQUENCE [LARGE SCALE GENOMIC DNA]</scope>
    <source>
        <strain evidence="1 2">CCMP2467</strain>
    </source>
</reference>
<keyword evidence="2" id="KW-1185">Reference proteome</keyword>
<comment type="caution">
    <text evidence="1">The sequence shown here is derived from an EMBL/GenBank/DDBJ whole genome shotgun (WGS) entry which is preliminary data.</text>
</comment>
<organism evidence="1 2">
    <name type="scientific">Symbiodinium microadriaticum</name>
    <name type="common">Dinoflagellate</name>
    <name type="synonym">Zooxanthella microadriatica</name>
    <dbReference type="NCBI Taxonomy" id="2951"/>
    <lineage>
        <taxon>Eukaryota</taxon>
        <taxon>Sar</taxon>
        <taxon>Alveolata</taxon>
        <taxon>Dinophyceae</taxon>
        <taxon>Suessiales</taxon>
        <taxon>Symbiodiniaceae</taxon>
        <taxon>Symbiodinium</taxon>
    </lineage>
</organism>
<dbReference type="EMBL" id="LSRX01000526">
    <property type="protein sequence ID" value="OLP94831.1"/>
    <property type="molecule type" value="Genomic_DNA"/>
</dbReference>
<gene>
    <name evidence="1" type="ORF">AK812_SmicGene23109</name>
</gene>
<dbReference type="Proteomes" id="UP000186817">
    <property type="component" value="Unassembled WGS sequence"/>
</dbReference>
<proteinExistence type="predicted"/>
<evidence type="ECO:0000313" key="2">
    <source>
        <dbReference type="Proteomes" id="UP000186817"/>
    </source>
</evidence>
<evidence type="ECO:0000313" key="1">
    <source>
        <dbReference type="EMBL" id="OLP94831.1"/>
    </source>
</evidence>
<protein>
    <submittedName>
        <fullName evidence="1">Uncharacterized protein</fullName>
    </submittedName>
</protein>
<sequence>MSKYRGPLDPFLAETFLPISGFTATEYAQGFEKVPGQDQIPSLRALLAADMRYASAEPVYIADLIEDIETYTVQIRVPFGG</sequence>
<name>A0A1Q9DI11_SYMMI</name>
<dbReference type="AlphaFoldDB" id="A0A1Q9DI11"/>
<accession>A0A1Q9DI11</accession>